<evidence type="ECO:0000313" key="1">
    <source>
        <dbReference type="EMBL" id="GIG51846.1"/>
    </source>
</evidence>
<dbReference type="Proteomes" id="UP000660611">
    <property type="component" value="Unassembled WGS sequence"/>
</dbReference>
<accession>A0A919PYZ9</accession>
<dbReference type="AlphaFoldDB" id="A0A919PYZ9"/>
<dbReference type="EMBL" id="BONQ01000164">
    <property type="protein sequence ID" value="GIG51846.1"/>
    <property type="molecule type" value="Genomic_DNA"/>
</dbReference>
<sequence length="165" mass="18017">MAPVRKWGIALTIAAVCVAGVLIAVNRVTAALDGDEQDCLRQLQLDEAAVRTGRDWTSEDIPGVGDYVDIHWQAEALGNPCSPAPGPTDWVYEGVLRLRDTDTPAFAAWPAAPPGLPPVRDALQAFVPAGVKWRHDGQFPQRVQKHNVDLYVDPDLAVAWFTIRD</sequence>
<name>A0A919PYZ9_9ACTN</name>
<proteinExistence type="predicted"/>
<reference evidence="1" key="1">
    <citation type="submission" date="2021-01" db="EMBL/GenBank/DDBJ databases">
        <title>Whole genome shotgun sequence of Dactylosporangium siamense NBRC 106093.</title>
        <authorList>
            <person name="Komaki H."/>
            <person name="Tamura T."/>
        </authorList>
    </citation>
    <scope>NUCLEOTIDE SEQUENCE</scope>
    <source>
        <strain evidence="1">NBRC 106093</strain>
    </source>
</reference>
<organism evidence="1 2">
    <name type="scientific">Dactylosporangium siamense</name>
    <dbReference type="NCBI Taxonomy" id="685454"/>
    <lineage>
        <taxon>Bacteria</taxon>
        <taxon>Bacillati</taxon>
        <taxon>Actinomycetota</taxon>
        <taxon>Actinomycetes</taxon>
        <taxon>Micromonosporales</taxon>
        <taxon>Micromonosporaceae</taxon>
        <taxon>Dactylosporangium</taxon>
    </lineage>
</organism>
<evidence type="ECO:0000313" key="2">
    <source>
        <dbReference type="Proteomes" id="UP000660611"/>
    </source>
</evidence>
<protein>
    <submittedName>
        <fullName evidence="1">Uncharacterized protein</fullName>
    </submittedName>
</protein>
<gene>
    <name evidence="1" type="ORF">Dsi01nite_098870</name>
</gene>
<comment type="caution">
    <text evidence="1">The sequence shown here is derived from an EMBL/GenBank/DDBJ whole genome shotgun (WGS) entry which is preliminary data.</text>
</comment>
<keyword evidence="2" id="KW-1185">Reference proteome</keyword>